<evidence type="ECO:0000256" key="1">
    <source>
        <dbReference type="ARBA" id="ARBA00001206"/>
    </source>
</evidence>
<dbReference type="Pfam" id="PF03309">
    <property type="entry name" value="Pan_kinase"/>
    <property type="match status" value="1"/>
</dbReference>
<dbReference type="CDD" id="cd24015">
    <property type="entry name" value="ASKHA_NBD_PanK-III"/>
    <property type="match status" value="1"/>
</dbReference>
<dbReference type="SUPFAM" id="SSF53067">
    <property type="entry name" value="Actin-like ATPase domain"/>
    <property type="match status" value="2"/>
</dbReference>
<keyword evidence="16" id="KW-0479">Metal-binding</keyword>
<evidence type="ECO:0000256" key="15">
    <source>
        <dbReference type="ARBA" id="ARBA00040883"/>
    </source>
</evidence>
<evidence type="ECO:0000256" key="16">
    <source>
        <dbReference type="HAMAP-Rule" id="MF_01274"/>
    </source>
</evidence>
<feature type="binding site" evidence="16">
    <location>
        <begin position="6"/>
        <end position="13"/>
    </location>
    <ligand>
        <name>ATP</name>
        <dbReference type="ChEBI" id="CHEBI:30616"/>
    </ligand>
</feature>
<comment type="subunit">
    <text evidence="5 16">Homodimer.</text>
</comment>
<dbReference type="Proteomes" id="UP000288227">
    <property type="component" value="Unassembled WGS sequence"/>
</dbReference>
<keyword evidence="10 16" id="KW-0418">Kinase</keyword>
<dbReference type="RefSeq" id="WP_127123635.1">
    <property type="nucleotide sequence ID" value="NZ_BHXQ01000006.1"/>
</dbReference>
<protein>
    <recommendedName>
        <fullName evidence="15 16">Type III pantothenate kinase</fullName>
        <ecNumber evidence="6 16">2.7.1.33</ecNumber>
    </recommendedName>
    <alternativeName>
        <fullName evidence="16">PanK-III</fullName>
    </alternativeName>
    <alternativeName>
        <fullName evidence="16">Pantothenic acid kinase</fullName>
    </alternativeName>
</protein>
<dbReference type="InterPro" id="IPR043129">
    <property type="entry name" value="ATPase_NBD"/>
</dbReference>
<dbReference type="GO" id="GO:0004594">
    <property type="term" value="F:pantothenate kinase activity"/>
    <property type="evidence" value="ECO:0007669"/>
    <property type="project" value="UniProtKB-UniRule"/>
</dbReference>
<evidence type="ECO:0000256" key="4">
    <source>
        <dbReference type="ARBA" id="ARBA00005225"/>
    </source>
</evidence>
<keyword evidence="18" id="KW-1185">Reference proteome</keyword>
<reference evidence="17 18" key="1">
    <citation type="submission" date="2018-11" db="EMBL/GenBank/DDBJ databases">
        <title>Chryseotalea sanarue gen. nov., sp., nov., a member of the family Cytophagaceae, isolated from a brackish lake in Hamamatsu Japan.</title>
        <authorList>
            <person name="Maejima Y."/>
            <person name="Iino T."/>
            <person name="Muraguchi Y."/>
            <person name="Fukuda K."/>
            <person name="Ohkuma M."/>
            <person name="Moriuchi R."/>
            <person name="Dohra H."/>
            <person name="Kimbara K."/>
            <person name="Shintani M."/>
        </authorList>
    </citation>
    <scope>NUCLEOTIDE SEQUENCE [LARGE SCALE GENOMIC DNA]</scope>
    <source>
        <strain evidence="17 18">Ys</strain>
    </source>
</reference>
<evidence type="ECO:0000256" key="3">
    <source>
        <dbReference type="ARBA" id="ARBA00004496"/>
    </source>
</evidence>
<dbReference type="AlphaFoldDB" id="A0A401UDL3"/>
<keyword evidence="12 16" id="KW-0630">Potassium</keyword>
<dbReference type="GO" id="GO:0005737">
    <property type="term" value="C:cytoplasm"/>
    <property type="evidence" value="ECO:0007669"/>
    <property type="project" value="UniProtKB-SubCell"/>
</dbReference>
<comment type="caution">
    <text evidence="16">Lacks conserved residue(s) required for the propagation of feature annotation.</text>
</comment>
<accession>A0A401UDL3</accession>
<dbReference type="EMBL" id="BHXQ01000006">
    <property type="protein sequence ID" value="GCC52986.1"/>
    <property type="molecule type" value="Genomic_DNA"/>
</dbReference>
<evidence type="ECO:0000256" key="5">
    <source>
        <dbReference type="ARBA" id="ARBA00011738"/>
    </source>
</evidence>
<dbReference type="GO" id="GO:0046872">
    <property type="term" value="F:metal ion binding"/>
    <property type="evidence" value="ECO:0007669"/>
    <property type="project" value="UniProtKB-KW"/>
</dbReference>
<comment type="caution">
    <text evidence="17">The sequence shown here is derived from an EMBL/GenBank/DDBJ whole genome shotgun (WGS) entry which is preliminary data.</text>
</comment>
<dbReference type="UniPathway" id="UPA00241">
    <property type="reaction ID" value="UER00352"/>
</dbReference>
<keyword evidence="9 16" id="KW-0547">Nucleotide-binding</keyword>
<name>A0A401UDL3_9BACT</name>
<comment type="subcellular location">
    <subcellularLocation>
        <location evidence="3 16">Cytoplasm</location>
    </subcellularLocation>
</comment>
<feature type="binding site" evidence="16">
    <location>
        <position position="184"/>
    </location>
    <ligand>
        <name>substrate</name>
    </ligand>
</feature>
<dbReference type="InterPro" id="IPR004619">
    <property type="entry name" value="Type_III_PanK"/>
</dbReference>
<dbReference type="EC" id="2.7.1.33" evidence="6 16"/>
<organism evidence="17 18">
    <name type="scientific">Chryseotalea sanaruensis</name>
    <dbReference type="NCBI Taxonomy" id="2482724"/>
    <lineage>
        <taxon>Bacteria</taxon>
        <taxon>Pseudomonadati</taxon>
        <taxon>Bacteroidota</taxon>
        <taxon>Cytophagia</taxon>
        <taxon>Cytophagales</taxon>
        <taxon>Chryseotaleaceae</taxon>
        <taxon>Chryseotalea</taxon>
    </lineage>
</organism>
<dbReference type="GO" id="GO:0005524">
    <property type="term" value="F:ATP binding"/>
    <property type="evidence" value="ECO:0007669"/>
    <property type="project" value="UniProtKB-UniRule"/>
</dbReference>
<evidence type="ECO:0000256" key="2">
    <source>
        <dbReference type="ARBA" id="ARBA00001958"/>
    </source>
</evidence>
<evidence type="ECO:0000256" key="8">
    <source>
        <dbReference type="ARBA" id="ARBA00022679"/>
    </source>
</evidence>
<gene>
    <name evidence="16" type="primary">coaX</name>
    <name evidence="17" type="ORF">SanaruYs_32270</name>
</gene>
<evidence type="ECO:0000256" key="6">
    <source>
        <dbReference type="ARBA" id="ARBA00012102"/>
    </source>
</evidence>
<dbReference type="PANTHER" id="PTHR34265">
    <property type="entry name" value="TYPE III PANTOTHENATE KINASE"/>
    <property type="match status" value="1"/>
</dbReference>
<dbReference type="Gene3D" id="3.30.420.40">
    <property type="match status" value="2"/>
</dbReference>
<evidence type="ECO:0000313" key="18">
    <source>
        <dbReference type="Proteomes" id="UP000288227"/>
    </source>
</evidence>
<evidence type="ECO:0000256" key="9">
    <source>
        <dbReference type="ARBA" id="ARBA00022741"/>
    </source>
</evidence>
<comment type="similarity">
    <text evidence="14 16">Belongs to the type III pantothenate kinase family.</text>
</comment>
<keyword evidence="13 16" id="KW-0173">Coenzyme A biosynthesis</keyword>
<evidence type="ECO:0000256" key="7">
    <source>
        <dbReference type="ARBA" id="ARBA00022490"/>
    </source>
</evidence>
<feature type="binding site" evidence="16">
    <location>
        <position position="129"/>
    </location>
    <ligand>
        <name>K(+)</name>
        <dbReference type="ChEBI" id="CHEBI:29103"/>
    </ligand>
</feature>
<feature type="binding site" evidence="16">
    <location>
        <begin position="107"/>
        <end position="110"/>
    </location>
    <ligand>
        <name>substrate</name>
    </ligand>
</feature>
<evidence type="ECO:0000256" key="10">
    <source>
        <dbReference type="ARBA" id="ARBA00022777"/>
    </source>
</evidence>
<evidence type="ECO:0000256" key="14">
    <source>
        <dbReference type="ARBA" id="ARBA00038036"/>
    </source>
</evidence>
<keyword evidence="8 16" id="KW-0808">Transferase</keyword>
<evidence type="ECO:0000256" key="12">
    <source>
        <dbReference type="ARBA" id="ARBA00022958"/>
    </source>
</evidence>
<keyword evidence="11 16" id="KW-0067">ATP-binding</keyword>
<sequence length="254" mass="27712">MIFVLDIGNSDVTAGLWHEASWKQIWRLPTDTNLPQGFYVARLRDLFLEFGYKMDHLQAVVISSVVPEITDRIKQAIFQLSEKEPVVLGAALYKKLPIGILNPNQIGSDLVSNALAAYELFNSKCVVVDFGTALTFTTVSANGEIIGVSIVPGLKTAIKALTQNTAQLFEVPLVVPASVLGKDTTHAIQAGVLHGYEGLVRTMLQKIKTELNEPQLKVVATGGLSSILPALKDEFTIINRELTLDGLRLVLKYA</sequence>
<dbReference type="HAMAP" id="MF_01274">
    <property type="entry name" value="Pantothen_kinase_3"/>
    <property type="match status" value="1"/>
</dbReference>
<comment type="cofactor">
    <cofactor evidence="2">
        <name>K(+)</name>
        <dbReference type="ChEBI" id="CHEBI:29103"/>
    </cofactor>
</comment>
<evidence type="ECO:0000256" key="11">
    <source>
        <dbReference type="ARBA" id="ARBA00022840"/>
    </source>
</evidence>
<comment type="cofactor">
    <cofactor evidence="16">
        <name>NH4(+)</name>
        <dbReference type="ChEBI" id="CHEBI:28938"/>
    </cofactor>
    <cofactor evidence="16">
        <name>K(+)</name>
        <dbReference type="ChEBI" id="CHEBI:29103"/>
    </cofactor>
    <text evidence="16">A monovalent cation. Ammonium or potassium.</text>
</comment>
<dbReference type="OrthoDB" id="9804707at2"/>
<dbReference type="NCBIfam" id="TIGR00671">
    <property type="entry name" value="baf"/>
    <property type="match status" value="1"/>
</dbReference>
<proteinExistence type="inferred from homology"/>
<comment type="catalytic activity">
    <reaction evidence="1 16">
        <text>(R)-pantothenate + ATP = (R)-4'-phosphopantothenate + ADP + H(+)</text>
        <dbReference type="Rhea" id="RHEA:16373"/>
        <dbReference type="ChEBI" id="CHEBI:10986"/>
        <dbReference type="ChEBI" id="CHEBI:15378"/>
        <dbReference type="ChEBI" id="CHEBI:29032"/>
        <dbReference type="ChEBI" id="CHEBI:30616"/>
        <dbReference type="ChEBI" id="CHEBI:456216"/>
        <dbReference type="EC" id="2.7.1.33"/>
    </reaction>
</comment>
<keyword evidence="7 16" id="KW-0963">Cytoplasm</keyword>
<evidence type="ECO:0000256" key="13">
    <source>
        <dbReference type="ARBA" id="ARBA00022993"/>
    </source>
</evidence>
<comment type="pathway">
    <text evidence="4 16">Cofactor biosynthesis; coenzyme A biosynthesis; CoA from (R)-pantothenate: step 1/5.</text>
</comment>
<evidence type="ECO:0000313" key="17">
    <source>
        <dbReference type="EMBL" id="GCC52986.1"/>
    </source>
</evidence>
<feature type="binding site" evidence="16">
    <location>
        <position position="132"/>
    </location>
    <ligand>
        <name>ATP</name>
        <dbReference type="ChEBI" id="CHEBI:30616"/>
    </ligand>
</feature>
<feature type="active site" description="Proton acceptor" evidence="16">
    <location>
        <position position="109"/>
    </location>
</feature>
<comment type="function">
    <text evidence="16">Catalyzes the phosphorylation of pantothenate (Pan), the first step in CoA biosynthesis.</text>
</comment>
<dbReference type="GO" id="GO:0015937">
    <property type="term" value="P:coenzyme A biosynthetic process"/>
    <property type="evidence" value="ECO:0007669"/>
    <property type="project" value="UniProtKB-UniRule"/>
</dbReference>
<dbReference type="PANTHER" id="PTHR34265:SF1">
    <property type="entry name" value="TYPE III PANTOTHENATE KINASE"/>
    <property type="match status" value="1"/>
</dbReference>